<keyword evidence="3" id="KW-1185">Reference proteome</keyword>
<sequence length="113" mass="13118">MPTNEEWADEIIQVYIDLRCQENDIVFLTYKDLAIRLGRPGQERLLARPLDIVREECQKRQIPDVATMVVSKESLVGGEVKPSTKAASKYNDWTSLRQEQARAISFDWKTYKD</sequence>
<protein>
    <submittedName>
        <fullName evidence="2">Uncharacterized protein</fullName>
    </submittedName>
</protein>
<gene>
    <name evidence="1" type="ORF">TL5118_00084</name>
    <name evidence="2" type="ORF">TL5120_00115</name>
</gene>
<reference evidence="1 3" key="1">
    <citation type="submission" date="2015-09" db="EMBL/GenBank/DDBJ databases">
        <authorList>
            <person name="Rodrigo-Torres L."/>
            <person name="Arahal D.R."/>
        </authorList>
    </citation>
    <scope>NUCLEOTIDE SEQUENCE [LARGE SCALE GENOMIC DNA]</scope>
    <source>
        <strain evidence="1 3">CECT 5118</strain>
    </source>
</reference>
<dbReference type="OrthoDB" id="7857774at2"/>
<accession>A0A0P1FR92</accession>
<dbReference type="EMBL" id="CYSC01000003">
    <property type="protein sequence ID" value="CUH70342.1"/>
    <property type="molecule type" value="Genomic_DNA"/>
</dbReference>
<proteinExistence type="predicted"/>
<evidence type="ECO:0000313" key="2">
    <source>
        <dbReference type="EMBL" id="CUH70342.1"/>
    </source>
</evidence>
<organism evidence="2 4">
    <name type="scientific">Thalassovita autumnalis</name>
    <dbReference type="NCBI Taxonomy" id="2072972"/>
    <lineage>
        <taxon>Bacteria</taxon>
        <taxon>Pseudomonadati</taxon>
        <taxon>Pseudomonadota</taxon>
        <taxon>Alphaproteobacteria</taxon>
        <taxon>Rhodobacterales</taxon>
        <taxon>Roseobacteraceae</taxon>
        <taxon>Thalassovita</taxon>
    </lineage>
</organism>
<dbReference type="AlphaFoldDB" id="A0A0P1FR92"/>
<dbReference type="RefSeq" id="WP_131727388.1">
    <property type="nucleotide sequence ID" value="NZ_CYSC01000003.1"/>
</dbReference>
<name>A0A0P1FR92_9RHOB</name>
<reference evidence="2 4" key="2">
    <citation type="submission" date="2015-09" db="EMBL/GenBank/DDBJ databases">
        <authorList>
            <consortium name="Swine Surveillance"/>
        </authorList>
    </citation>
    <scope>NUCLEOTIDE SEQUENCE [LARGE SCALE GENOMIC DNA]</scope>
    <source>
        <strain evidence="2 4">5120</strain>
    </source>
</reference>
<evidence type="ECO:0000313" key="4">
    <source>
        <dbReference type="Proteomes" id="UP000051887"/>
    </source>
</evidence>
<dbReference type="Proteomes" id="UP000051887">
    <property type="component" value="Unassembled WGS sequence"/>
</dbReference>
<evidence type="ECO:0000313" key="1">
    <source>
        <dbReference type="EMBL" id="CUH62585.1"/>
    </source>
</evidence>
<dbReference type="Proteomes" id="UP000051086">
    <property type="component" value="Unassembled WGS sequence"/>
</dbReference>
<evidence type="ECO:0000313" key="3">
    <source>
        <dbReference type="Proteomes" id="UP000051086"/>
    </source>
</evidence>
<dbReference type="EMBL" id="CYSB01000004">
    <property type="protein sequence ID" value="CUH62585.1"/>
    <property type="molecule type" value="Genomic_DNA"/>
</dbReference>